<sequence>MKMTDRPTISTIIGLAFTLFGVLALITVAAAAEQGVLSVNPPVLLLPLGIGLLRNSERSRKLTAIFFAAMALASVLAATSVPFTRWGMNYHFNERAGFLTGGPLAAALIASSIFFLFLYLGMTSTKVIHFYRFASKQSAT</sequence>
<dbReference type="KEGG" id="thes:FHQ07_03955"/>
<name>A0A5B7ZNP2_9GAMM</name>
<evidence type="ECO:0000313" key="3">
    <source>
        <dbReference type="Proteomes" id="UP000308149"/>
    </source>
</evidence>
<feature type="transmembrane region" description="Helical" evidence="1">
    <location>
        <begin position="65"/>
        <end position="84"/>
    </location>
</feature>
<dbReference type="AlphaFoldDB" id="A0A5B7ZNP2"/>
<protein>
    <submittedName>
        <fullName evidence="2">Uncharacterized protein</fullName>
    </submittedName>
</protein>
<feature type="transmembrane region" description="Helical" evidence="1">
    <location>
        <begin position="104"/>
        <end position="122"/>
    </location>
</feature>
<keyword evidence="1" id="KW-0472">Membrane</keyword>
<dbReference type="EMBL" id="CP040871">
    <property type="protein sequence ID" value="QDA56527.1"/>
    <property type="molecule type" value="Genomic_DNA"/>
</dbReference>
<evidence type="ECO:0000313" key="2">
    <source>
        <dbReference type="EMBL" id="QDA56527.1"/>
    </source>
</evidence>
<feature type="transmembrane region" description="Helical" evidence="1">
    <location>
        <begin position="12"/>
        <end position="30"/>
    </location>
</feature>
<dbReference type="Proteomes" id="UP000308149">
    <property type="component" value="Chromosome"/>
</dbReference>
<feature type="transmembrane region" description="Helical" evidence="1">
    <location>
        <begin position="36"/>
        <end position="53"/>
    </location>
</feature>
<keyword evidence="1" id="KW-1133">Transmembrane helix</keyword>
<gene>
    <name evidence="2" type="ORF">FHQ07_03955</name>
</gene>
<evidence type="ECO:0000256" key="1">
    <source>
        <dbReference type="SAM" id="Phobius"/>
    </source>
</evidence>
<organism evidence="2 3">
    <name type="scientific">Thermomonas aquatica</name>
    <dbReference type="NCBI Taxonomy" id="2202149"/>
    <lineage>
        <taxon>Bacteria</taxon>
        <taxon>Pseudomonadati</taxon>
        <taxon>Pseudomonadota</taxon>
        <taxon>Gammaproteobacteria</taxon>
        <taxon>Lysobacterales</taxon>
        <taxon>Lysobacteraceae</taxon>
        <taxon>Thermomonas</taxon>
    </lineage>
</organism>
<keyword evidence="1" id="KW-0812">Transmembrane</keyword>
<proteinExistence type="predicted"/>
<reference evidence="2 3" key="1">
    <citation type="submission" date="2019-06" db="EMBL/GenBank/DDBJ databases">
        <title>Thermomonas aquatica sp. nov., isolated from an industrial wastewater treatment plant.</title>
        <authorList>
            <person name="Jeon J.H."/>
            <person name="Park D.-S."/>
        </authorList>
    </citation>
    <scope>NUCLEOTIDE SEQUENCE [LARGE SCALE GENOMIC DNA]</scope>
    <source>
        <strain evidence="2 3">SY21</strain>
    </source>
</reference>
<dbReference type="RefSeq" id="WP_139715468.1">
    <property type="nucleotide sequence ID" value="NZ_CP040871.1"/>
</dbReference>
<keyword evidence="3" id="KW-1185">Reference proteome</keyword>
<accession>A0A5B7ZNP2</accession>